<reference evidence="3" key="2">
    <citation type="submission" date="2021-08" db="EMBL/GenBank/DDBJ databases">
        <authorList>
            <person name="Tani A."/>
            <person name="Ola A."/>
            <person name="Ogura Y."/>
            <person name="Katsura K."/>
            <person name="Hayashi T."/>
        </authorList>
    </citation>
    <scope>NUCLEOTIDE SEQUENCE</scope>
    <source>
        <strain evidence="3">LMG 23639</strain>
    </source>
</reference>
<accession>A0ABQ4SYZ3</accession>
<name>A0ABQ4SYZ3_9HYPH</name>
<dbReference type="PANTHER" id="PTHR43597">
    <property type="entry name" value="SULFUR ACCEPTOR PROTEIN CSDE"/>
    <property type="match status" value="1"/>
</dbReference>
<dbReference type="RefSeq" id="WP_238277058.1">
    <property type="nucleotide sequence ID" value="NZ_BPQR01000051.1"/>
</dbReference>
<dbReference type="Pfam" id="PF02657">
    <property type="entry name" value="SufE"/>
    <property type="match status" value="1"/>
</dbReference>
<proteinExistence type="inferred from homology"/>
<comment type="caution">
    <text evidence="3">The sequence shown here is derived from an EMBL/GenBank/DDBJ whole genome shotgun (WGS) entry which is preliminary data.</text>
</comment>
<reference evidence="3" key="1">
    <citation type="journal article" date="2021" name="Front. Microbiol.">
        <title>Comprehensive Comparative Genomics and Phenotyping of Methylobacterium Species.</title>
        <authorList>
            <person name="Alessa O."/>
            <person name="Ogura Y."/>
            <person name="Fujitani Y."/>
            <person name="Takami H."/>
            <person name="Hayashi T."/>
            <person name="Sahin N."/>
            <person name="Tani A."/>
        </authorList>
    </citation>
    <scope>NUCLEOTIDE SEQUENCE</scope>
    <source>
        <strain evidence="3">LMG 23639</strain>
    </source>
</reference>
<evidence type="ECO:0000313" key="3">
    <source>
        <dbReference type="EMBL" id="GJE07720.1"/>
    </source>
</evidence>
<comment type="similarity">
    <text evidence="1">Belongs to the SufE family.</text>
</comment>
<dbReference type="Gene3D" id="3.90.1010.10">
    <property type="match status" value="1"/>
</dbReference>
<protein>
    <submittedName>
        <fullName evidence="3">Cysteine desulfuration protein SufE</fullName>
    </submittedName>
</protein>
<feature type="domain" description="Fe-S metabolism associated" evidence="2">
    <location>
        <begin position="10"/>
        <end position="133"/>
    </location>
</feature>
<dbReference type="SUPFAM" id="SSF82649">
    <property type="entry name" value="SufE/NifU"/>
    <property type="match status" value="1"/>
</dbReference>
<evidence type="ECO:0000256" key="1">
    <source>
        <dbReference type="ARBA" id="ARBA00010282"/>
    </source>
</evidence>
<evidence type="ECO:0000259" key="2">
    <source>
        <dbReference type="Pfam" id="PF02657"/>
    </source>
</evidence>
<dbReference type="InterPro" id="IPR003808">
    <property type="entry name" value="Fe-S_metab-assoc_dom"/>
</dbReference>
<evidence type="ECO:0000313" key="4">
    <source>
        <dbReference type="Proteomes" id="UP001055102"/>
    </source>
</evidence>
<sequence length="140" mass="15439">MLPDIATIEENFAFIDDWEERYRYVIELGRMLPPADAALHAEANRVHGCASQVWLEMAVEEAGGTPVLRLRGDSDAHIVRGLVALMVALFDGRTPREAAETDAFALYTRLGLAEHLTPQRSNGVRAMADRIHRDATALAA</sequence>
<dbReference type="Proteomes" id="UP001055102">
    <property type="component" value="Unassembled WGS sequence"/>
</dbReference>
<dbReference type="EMBL" id="BPQR01000051">
    <property type="protein sequence ID" value="GJE07720.1"/>
    <property type="molecule type" value="Genomic_DNA"/>
</dbReference>
<dbReference type="PANTHER" id="PTHR43597:SF5">
    <property type="entry name" value="SUFE-LIKE PROTEIN 2, CHLOROPLASTIC"/>
    <property type="match status" value="1"/>
</dbReference>
<organism evidence="3 4">
    <name type="scientific">Methylobacterium jeotgali</name>
    <dbReference type="NCBI Taxonomy" id="381630"/>
    <lineage>
        <taxon>Bacteria</taxon>
        <taxon>Pseudomonadati</taxon>
        <taxon>Pseudomonadota</taxon>
        <taxon>Alphaproteobacteria</taxon>
        <taxon>Hyphomicrobiales</taxon>
        <taxon>Methylobacteriaceae</taxon>
        <taxon>Methylobacterium</taxon>
    </lineage>
</organism>
<gene>
    <name evidence="3" type="primary">sufE</name>
    <name evidence="3" type="ORF">AOPFMNJM_3050</name>
</gene>
<keyword evidence="4" id="KW-1185">Reference proteome</keyword>